<dbReference type="PROSITE" id="PS00092">
    <property type="entry name" value="N6_MTASE"/>
    <property type="match status" value="1"/>
</dbReference>
<feature type="coiled-coil region" evidence="1">
    <location>
        <begin position="139"/>
        <end position="166"/>
    </location>
</feature>
<reference evidence="2 3" key="1">
    <citation type="submission" date="2020-06" db="EMBL/GenBank/DDBJ databases">
        <authorList>
            <person name="Qiu C."/>
            <person name="Liu Z."/>
        </authorList>
    </citation>
    <scope>NUCLEOTIDE SEQUENCE [LARGE SCALE GENOMIC DNA]</scope>
    <source>
        <strain evidence="2 3">EM 1</strain>
    </source>
</reference>
<evidence type="ECO:0008006" key="4">
    <source>
        <dbReference type="Google" id="ProtNLM"/>
    </source>
</evidence>
<organism evidence="2 3">
    <name type="scientific">Undibacterium oligocarboniphilum</name>
    <dbReference type="NCBI Taxonomy" id="666702"/>
    <lineage>
        <taxon>Bacteria</taxon>
        <taxon>Pseudomonadati</taxon>
        <taxon>Pseudomonadota</taxon>
        <taxon>Betaproteobacteria</taxon>
        <taxon>Burkholderiales</taxon>
        <taxon>Oxalobacteraceae</taxon>
        <taxon>Undibacterium</taxon>
    </lineage>
</organism>
<dbReference type="RefSeq" id="WP_176805013.1">
    <property type="nucleotide sequence ID" value="NZ_JABXYJ010000014.1"/>
</dbReference>
<dbReference type="SUPFAM" id="SSF53335">
    <property type="entry name" value="S-adenosyl-L-methionine-dependent methyltransferases"/>
    <property type="match status" value="1"/>
</dbReference>
<dbReference type="PRINTS" id="PR00507">
    <property type="entry name" value="N12N6MTFRASE"/>
</dbReference>
<evidence type="ECO:0000313" key="2">
    <source>
        <dbReference type="EMBL" id="NVO79384.1"/>
    </source>
</evidence>
<dbReference type="GO" id="GO:0003676">
    <property type="term" value="F:nucleic acid binding"/>
    <property type="evidence" value="ECO:0007669"/>
    <property type="project" value="InterPro"/>
</dbReference>
<dbReference type="GO" id="GO:0032259">
    <property type="term" value="P:methylation"/>
    <property type="evidence" value="ECO:0007669"/>
    <property type="project" value="InterPro"/>
</dbReference>
<accession>A0A850QSQ1</accession>
<gene>
    <name evidence="2" type="ORF">HV832_16315</name>
</gene>
<sequence length="739" mass="82532">MELSQVLHADSAQLQIFDSALCGLSPTVMTIEEHKSLFKNIVSGDMPEVGEVKLSFERLVRDAEPIKAELKKFKVAELEAMNGPMFRKENKPQLINSVYARLMNDYGFLTVRDGCLSISGYGDDARTIGIRKRLASLTAADLEFRREKANAQIAEHKAKIDKIKNAISNPTTKEDFETLVKYKGEESLTPDQRILRDELVAAEMKAKLESAQLAKAQVDGVKVDTEVEIIKTQHTRDHYDLFVVRFSNRVSPDEFKQLLASAKKLGGWYSSYQASGAIPGFQFKVESDAESFKAICRGDTVNTSNKIIGAIEEKKSTAVERLRVMAERLHISGSAALNQTRKTNTHRRAMQASRTEGVARELIALANTMQNIANAIESGAAKHLDKLRDRAQVEMFIRFIKNAKSDEILSTSSGYAEQLKREGEPATLATIEYVKFPDYSAYGYNLSPVIKALRQRPGMVRLADRVQKMIPADNQDNVKLRIPAELAEEVFAKLGSAKDQVCPMSWLLAHERRERLQKMGITSIEQLRAACREFLEFQGDAPKVDKAVQLERALVGAKVGIDFFPTPKHVAREMVQMSGLSDCLHRNPEALEPQAGNGNIAEAIRETGVEPDVAEISSQLREILEAKKFNLVAWDFLEYNTKQYDFIFANPPFGNNADIMHTRHAYSLLKENGVLTTIVGEGAFFRSGATESNFRNWLDEIGAEITQLPDGTFNDHTLLATTNTNARIVKIIKRVSADN</sequence>
<dbReference type="CDD" id="cd02440">
    <property type="entry name" value="AdoMet_MTases"/>
    <property type="match status" value="1"/>
</dbReference>
<dbReference type="InterPro" id="IPR029063">
    <property type="entry name" value="SAM-dependent_MTases_sf"/>
</dbReference>
<evidence type="ECO:0000256" key="1">
    <source>
        <dbReference type="SAM" id="Coils"/>
    </source>
</evidence>
<proteinExistence type="predicted"/>
<dbReference type="InterPro" id="IPR002052">
    <property type="entry name" value="DNA_methylase_N6_adenine_CS"/>
</dbReference>
<dbReference type="AlphaFoldDB" id="A0A850QSQ1"/>
<name>A0A850QSQ1_9BURK</name>
<dbReference type="Proteomes" id="UP000588051">
    <property type="component" value="Unassembled WGS sequence"/>
</dbReference>
<protein>
    <recommendedName>
        <fullName evidence="4">Methyltransferase small domain-containing protein</fullName>
    </recommendedName>
</protein>
<evidence type="ECO:0000313" key="3">
    <source>
        <dbReference type="Proteomes" id="UP000588051"/>
    </source>
</evidence>
<dbReference type="Gene3D" id="3.40.50.150">
    <property type="entry name" value="Vaccinia Virus protein VP39"/>
    <property type="match status" value="1"/>
</dbReference>
<keyword evidence="3" id="KW-1185">Reference proteome</keyword>
<comment type="caution">
    <text evidence="2">The sequence shown here is derived from an EMBL/GenBank/DDBJ whole genome shotgun (WGS) entry which is preliminary data.</text>
</comment>
<keyword evidence="1" id="KW-0175">Coiled coil</keyword>
<dbReference type="GO" id="GO:0008168">
    <property type="term" value="F:methyltransferase activity"/>
    <property type="evidence" value="ECO:0007669"/>
    <property type="project" value="InterPro"/>
</dbReference>
<dbReference type="EMBL" id="JABXYJ010000014">
    <property type="protein sequence ID" value="NVO79384.1"/>
    <property type="molecule type" value="Genomic_DNA"/>
</dbReference>